<dbReference type="KEGG" id="nae:BHE16_04680"/>
<proteinExistence type="predicted"/>
<protein>
    <submittedName>
        <fullName evidence="1">Uncharacterized protein</fullName>
    </submittedName>
</protein>
<keyword evidence="2" id="KW-1185">Reference proteome</keyword>
<dbReference type="AlphaFoldDB" id="A0A1L2ZLV5"/>
<name>A0A1L2ZLV5_9MICC</name>
<reference evidence="1 2" key="1">
    <citation type="submission" date="2016-11" db="EMBL/GenBank/DDBJ databases">
        <title>Genome sequencing of Zhihengliuella aestuarii B18 antagonistic to Plasmodiophora brassicae.</title>
        <authorList>
            <person name="Luo Y."/>
        </authorList>
    </citation>
    <scope>NUCLEOTIDE SEQUENCE [LARGE SCALE GENOMIC DNA]</scope>
    <source>
        <strain evidence="1 2">B18</strain>
    </source>
</reference>
<dbReference type="Proteomes" id="UP000183530">
    <property type="component" value="Chromosome"/>
</dbReference>
<sequence>MAITFFVCKFLNYKSMADSATDLRTSGCATQSLKCTLSIKILSAIVLTSIISIENLKTFGLILYQESLNSRGIS</sequence>
<organism evidence="1 2">
    <name type="scientific">Neomicrococcus aestuarii</name>
    <dbReference type="NCBI Taxonomy" id="556325"/>
    <lineage>
        <taxon>Bacteria</taxon>
        <taxon>Bacillati</taxon>
        <taxon>Actinomycetota</taxon>
        <taxon>Actinomycetes</taxon>
        <taxon>Micrococcales</taxon>
        <taxon>Micrococcaceae</taxon>
        <taxon>Neomicrococcus</taxon>
    </lineage>
</organism>
<dbReference type="EMBL" id="CP018135">
    <property type="protein sequence ID" value="APF40425.1"/>
    <property type="molecule type" value="Genomic_DNA"/>
</dbReference>
<accession>A0A1L2ZLV5</accession>
<evidence type="ECO:0000313" key="2">
    <source>
        <dbReference type="Proteomes" id="UP000183530"/>
    </source>
</evidence>
<gene>
    <name evidence="1" type="ORF">BHE16_04680</name>
</gene>
<evidence type="ECO:0000313" key="1">
    <source>
        <dbReference type="EMBL" id="APF40425.1"/>
    </source>
</evidence>